<reference evidence="2 3" key="1">
    <citation type="journal article" date="2016" name="Nat. Commun.">
        <title>Thousands of microbial genomes shed light on interconnected biogeochemical processes in an aquifer system.</title>
        <authorList>
            <person name="Anantharaman K."/>
            <person name="Brown C.T."/>
            <person name="Hug L.A."/>
            <person name="Sharon I."/>
            <person name="Castelle C.J."/>
            <person name="Probst A.J."/>
            <person name="Thomas B.C."/>
            <person name="Singh A."/>
            <person name="Wilkins M.J."/>
            <person name="Karaoz U."/>
            <person name="Brodie E.L."/>
            <person name="Williams K.H."/>
            <person name="Hubbard S.S."/>
            <person name="Banfield J.F."/>
        </authorList>
    </citation>
    <scope>NUCLEOTIDE SEQUENCE [LARGE SCALE GENOMIC DNA]</scope>
</reference>
<sequence>MRKENIHPEKYPEPEIKTLHKAPHWTRALGVGVVVMGLAIGTGELILWPHLITKHGPQLLWAAFMGITFQYFINQEVARHALATGESFFTSSSRVFKWFAPFWLLSAILLYIWPGWAAAIGTILQELLGFGSHILWAAASLALVLVLTFMGKAAYTLLERSLKVIIPIFCALLLVNSFLTLSLVNIQEAVLGMVNFGYLPEGIDITVLIGAIVFAGAGGLLNLCISLWYRDKQAGMGKYVGRIINPITGKTESVSFKGYAFHPDAQSMRRWKEWMRFIRIDQGIIFWLLGLVTLVLLSLNAYAVLGPRGIVPEGLNVAVAQAHIFGQHWGGLGFNSFLIMAFLMLFSVMWTIVDAFCRIVSDIVYVNSHAGPFKKYLGALEPISVSHLYYGLVVIMVLMSGLLLPLRQPLVLLTISAVLGGMVMAVYTPVLIYLNNARLPKALRPGIITNTMMVLASLFYAYASIAIIVHYL</sequence>
<feature type="transmembrane region" description="Helical" evidence="1">
    <location>
        <begin position="410"/>
        <end position="434"/>
    </location>
</feature>
<feature type="transmembrane region" description="Helical" evidence="1">
    <location>
        <begin position="337"/>
        <end position="366"/>
    </location>
</feature>
<feature type="transmembrane region" description="Helical" evidence="1">
    <location>
        <begin position="133"/>
        <end position="150"/>
    </location>
</feature>
<dbReference type="Proteomes" id="UP000178774">
    <property type="component" value="Unassembled WGS sequence"/>
</dbReference>
<dbReference type="AlphaFoldDB" id="A0A1G2HUG0"/>
<feature type="transmembrane region" description="Helical" evidence="1">
    <location>
        <begin position="387"/>
        <end position="404"/>
    </location>
</feature>
<keyword evidence="1" id="KW-0472">Membrane</keyword>
<evidence type="ECO:0000313" key="2">
    <source>
        <dbReference type="EMBL" id="OGZ66162.1"/>
    </source>
</evidence>
<feature type="transmembrane region" description="Helical" evidence="1">
    <location>
        <begin position="284"/>
        <end position="305"/>
    </location>
</feature>
<name>A0A1G2HUG0_9BACT</name>
<feature type="transmembrane region" description="Helical" evidence="1">
    <location>
        <begin position="95"/>
        <end position="113"/>
    </location>
</feature>
<keyword evidence="1" id="KW-1133">Transmembrane helix</keyword>
<comment type="caution">
    <text evidence="2">The sequence shown here is derived from an EMBL/GenBank/DDBJ whole genome shotgun (WGS) entry which is preliminary data.</text>
</comment>
<dbReference type="EMBL" id="MHOP01000008">
    <property type="protein sequence ID" value="OGZ66162.1"/>
    <property type="molecule type" value="Genomic_DNA"/>
</dbReference>
<gene>
    <name evidence="2" type="ORF">A2822_03995</name>
</gene>
<keyword evidence="1" id="KW-0812">Transmembrane</keyword>
<evidence type="ECO:0000256" key="1">
    <source>
        <dbReference type="SAM" id="Phobius"/>
    </source>
</evidence>
<accession>A0A1G2HUG0</accession>
<organism evidence="2 3">
    <name type="scientific">Candidatus Staskawiczbacteria bacterium RIFCSPHIGHO2_01_FULL_41_41</name>
    <dbReference type="NCBI Taxonomy" id="1802203"/>
    <lineage>
        <taxon>Bacteria</taxon>
        <taxon>Candidatus Staskawicziibacteriota</taxon>
    </lineage>
</organism>
<evidence type="ECO:0000313" key="3">
    <source>
        <dbReference type="Proteomes" id="UP000178774"/>
    </source>
</evidence>
<evidence type="ECO:0008006" key="4">
    <source>
        <dbReference type="Google" id="ProtNLM"/>
    </source>
</evidence>
<feature type="transmembrane region" description="Helical" evidence="1">
    <location>
        <begin position="28"/>
        <end position="52"/>
    </location>
</feature>
<feature type="transmembrane region" description="Helical" evidence="1">
    <location>
        <begin position="446"/>
        <end position="471"/>
    </location>
</feature>
<feature type="transmembrane region" description="Helical" evidence="1">
    <location>
        <begin position="205"/>
        <end position="229"/>
    </location>
</feature>
<feature type="transmembrane region" description="Helical" evidence="1">
    <location>
        <begin position="162"/>
        <end position="185"/>
    </location>
</feature>
<protein>
    <recommendedName>
        <fullName evidence="4">Iron transporter</fullName>
    </recommendedName>
</protein>
<proteinExistence type="predicted"/>
<dbReference type="NCBIfam" id="NF037982">
    <property type="entry name" value="Nramp_1"/>
    <property type="match status" value="1"/>
</dbReference>